<protein>
    <submittedName>
        <fullName evidence="3">Glycoside hydrolase family 127 protein</fullName>
    </submittedName>
</protein>
<dbReference type="EMBL" id="JAJEPR010000037">
    <property type="protein sequence ID" value="MCC2191075.1"/>
    <property type="molecule type" value="Genomic_DNA"/>
</dbReference>
<feature type="domain" description="Non-reducing end beta-L-arabinofuranosidase-like GH127 middle" evidence="2">
    <location>
        <begin position="411"/>
        <end position="504"/>
    </location>
</feature>
<dbReference type="GO" id="GO:0005975">
    <property type="term" value="P:carbohydrate metabolic process"/>
    <property type="evidence" value="ECO:0007669"/>
    <property type="project" value="InterPro"/>
</dbReference>
<reference evidence="3 4" key="1">
    <citation type="submission" date="2021-10" db="EMBL/GenBank/DDBJ databases">
        <title>Anaerobic single-cell dispensing facilitates the cultivation of human gut bacteria.</title>
        <authorList>
            <person name="Afrizal A."/>
        </authorList>
    </citation>
    <scope>NUCLEOTIDE SEQUENCE [LARGE SCALE GENOMIC DNA]</scope>
    <source>
        <strain evidence="3 4">CLA-AA-H277</strain>
    </source>
</reference>
<dbReference type="Pfam" id="PF07944">
    <property type="entry name" value="Beta-AFase-like_GH127_cat"/>
    <property type="match status" value="1"/>
</dbReference>
<name>A0AAE3DVD7_9FIRM</name>
<dbReference type="GO" id="GO:0016787">
    <property type="term" value="F:hydrolase activity"/>
    <property type="evidence" value="ECO:0007669"/>
    <property type="project" value="UniProtKB-KW"/>
</dbReference>
<evidence type="ECO:0000313" key="4">
    <source>
        <dbReference type="Proteomes" id="UP001197875"/>
    </source>
</evidence>
<accession>A0AAE3DVD7</accession>
<dbReference type="RefSeq" id="WP_227616048.1">
    <property type="nucleotide sequence ID" value="NZ_JAJEPR010000037.1"/>
</dbReference>
<dbReference type="AlphaFoldDB" id="A0AAE3DVD7"/>
<evidence type="ECO:0000313" key="3">
    <source>
        <dbReference type="EMBL" id="MCC2191075.1"/>
    </source>
</evidence>
<dbReference type="Proteomes" id="UP001197875">
    <property type="component" value="Unassembled WGS sequence"/>
</dbReference>
<dbReference type="PANTHER" id="PTHR43465">
    <property type="entry name" value="DUF1680 DOMAIN PROTEIN (AFU_ORTHOLOGUE AFUA_1G08910)"/>
    <property type="match status" value="1"/>
</dbReference>
<evidence type="ECO:0000259" key="1">
    <source>
        <dbReference type="Pfam" id="PF07944"/>
    </source>
</evidence>
<feature type="domain" description="Non-reducing end beta-L-arabinofuranosidase-like GH127 catalytic" evidence="1">
    <location>
        <begin position="45"/>
        <end position="337"/>
    </location>
</feature>
<proteinExistence type="predicted"/>
<dbReference type="InterPro" id="IPR012878">
    <property type="entry name" value="Beta-AFase-like_GH127_cat"/>
</dbReference>
<keyword evidence="4" id="KW-1185">Reference proteome</keyword>
<organism evidence="3 4">
    <name type="scientific">Fusicatenibacter faecihominis</name>
    <dbReference type="NCBI Taxonomy" id="2881276"/>
    <lineage>
        <taxon>Bacteria</taxon>
        <taxon>Bacillati</taxon>
        <taxon>Bacillota</taxon>
        <taxon>Clostridia</taxon>
        <taxon>Lachnospirales</taxon>
        <taxon>Lachnospiraceae</taxon>
        <taxon>Fusicatenibacter</taxon>
    </lineage>
</organism>
<dbReference type="SUPFAM" id="SSF48208">
    <property type="entry name" value="Six-hairpin glycosidases"/>
    <property type="match status" value="1"/>
</dbReference>
<sequence length="631" mass="72133">MNDKNICTFPGRYEELVSFIEEFQLLRSDLWKRFVQQFKEDSDYDAGWRCEYWGKMMRGACFVYSYSHNPKLYEVLTATVKDLLSAQDELGRISSYAVSHEFDGWDLWGRKYVLLGMQYYLEICQDEEFKETIVKSMCRQVDYLISKIGDPEDGKILITKATRHWRGLNSASILEPIVRLYRLTKEKKYFDFASYIVACGGTDVANIFELAYQKQLYPYQYPVTKAYEMMSCFEGLLEYYRETGIEKYKQAVINFADMVLESDFTIIGSCGCTHELFDHSTVRQANTTNGVIMQETCVTVTLMKFLYQLTRLTGNSRYVDAFEISMYNAYLGSINTEKVVEPSLLREHPDWSIEPLPFDSYSPLTAGTRGNGIGGLKRMSDNHYYGCCACIGAAGLGLIPKMALLQVPDGVMLNLFLPGSITTLTPKGQELTIHMETSYPADGKIRITFSLKEPEVFELMLRIPEWSGKTKLVLNGEETTAGSGYAKLTRKWADKDCIELELDMTTKVIRPVPYGHQVLMNRVVWGSNYMIPVYDEEDPLAKYHLALRRGPLVLAQENRLGYSVDKPVSISVNEDDSVDAKFPEQELAPYRHILELEIPLTNGETMHVTDYASAGKLWTEESKMAAWILVR</sequence>
<dbReference type="InterPro" id="IPR008928">
    <property type="entry name" value="6-hairpin_glycosidase_sf"/>
</dbReference>
<gene>
    <name evidence="3" type="ORF">LKD71_14955</name>
</gene>
<comment type="caution">
    <text evidence="3">The sequence shown here is derived from an EMBL/GenBank/DDBJ whole genome shotgun (WGS) entry which is preliminary data.</text>
</comment>
<dbReference type="Pfam" id="PF20736">
    <property type="entry name" value="Glyco_hydro127M"/>
    <property type="match status" value="1"/>
</dbReference>
<keyword evidence="3" id="KW-0378">Hydrolase</keyword>
<dbReference type="PANTHER" id="PTHR43465:SF2">
    <property type="entry name" value="DUF1680 DOMAIN PROTEIN (AFU_ORTHOLOGUE AFUA_1G08910)"/>
    <property type="match status" value="1"/>
</dbReference>
<dbReference type="InterPro" id="IPR049174">
    <property type="entry name" value="Beta-AFase-like"/>
</dbReference>
<dbReference type="InterPro" id="IPR049046">
    <property type="entry name" value="Beta-AFase-like_GH127_middle"/>
</dbReference>
<evidence type="ECO:0000259" key="2">
    <source>
        <dbReference type="Pfam" id="PF20736"/>
    </source>
</evidence>